<dbReference type="SUPFAM" id="SSF55729">
    <property type="entry name" value="Acyl-CoA N-acyltransferases (Nat)"/>
    <property type="match status" value="1"/>
</dbReference>
<evidence type="ECO:0000256" key="4">
    <source>
        <dbReference type="ARBA" id="ARBA00051334"/>
    </source>
</evidence>
<evidence type="ECO:0000313" key="11">
    <source>
        <dbReference type="Proteomes" id="UP000440965"/>
    </source>
</evidence>
<evidence type="ECO:0000313" key="10">
    <source>
        <dbReference type="Proteomes" id="UP000077242"/>
    </source>
</evidence>
<evidence type="ECO:0000256" key="5">
    <source>
        <dbReference type="ARBA" id="ARBA00072269"/>
    </source>
</evidence>
<evidence type="ECO:0000313" key="9">
    <source>
        <dbReference type="EMBL" id="OAH47647.1"/>
    </source>
</evidence>
<dbReference type="InterPro" id="IPR000182">
    <property type="entry name" value="GNAT_dom"/>
</dbReference>
<dbReference type="InterPro" id="IPR016181">
    <property type="entry name" value="Acyl_CoA_acyltransferase"/>
</dbReference>
<dbReference type="RefSeq" id="WP_023048458.1">
    <property type="nucleotide sequence ID" value="NZ_CP022562.1"/>
</dbReference>
<dbReference type="GeneID" id="49869497"/>
<name>A0A3G2HI72_9PSED</name>
<evidence type="ECO:0000256" key="3">
    <source>
        <dbReference type="ARBA" id="ARBA00050603"/>
    </source>
</evidence>
<proteinExistence type="predicted"/>
<keyword evidence="2" id="KW-0012">Acyltransferase</keyword>
<dbReference type="Gene3D" id="3.40.630.30">
    <property type="match status" value="1"/>
</dbReference>
<evidence type="ECO:0000256" key="6">
    <source>
        <dbReference type="ARBA" id="ARBA00078632"/>
    </source>
</evidence>
<comment type="catalytic activity">
    <reaction evidence="3">
        <text>L-methionine sulfoximine + acetyl-CoA = N-acetyl-L-methionine sulfoximine + CoA + H(+)</text>
        <dbReference type="Rhea" id="RHEA:47660"/>
        <dbReference type="ChEBI" id="CHEBI:15378"/>
        <dbReference type="ChEBI" id="CHEBI:57287"/>
        <dbReference type="ChEBI" id="CHEBI:57288"/>
        <dbReference type="ChEBI" id="CHEBI:87826"/>
        <dbReference type="ChEBI" id="CHEBI:87827"/>
    </reaction>
</comment>
<dbReference type="Proteomes" id="UP000077242">
    <property type="component" value="Unassembled WGS sequence"/>
</dbReference>
<evidence type="ECO:0000256" key="2">
    <source>
        <dbReference type="ARBA" id="ARBA00023315"/>
    </source>
</evidence>
<evidence type="ECO:0000256" key="1">
    <source>
        <dbReference type="ARBA" id="ARBA00022679"/>
    </source>
</evidence>
<dbReference type="EMBL" id="LSTU01000045">
    <property type="protein sequence ID" value="OAH47647.1"/>
    <property type="molecule type" value="Genomic_DNA"/>
</dbReference>
<accession>A0A3G2HI72</accession>
<comment type="catalytic activity">
    <reaction evidence="4">
        <text>L-methionine sulfone + acetyl-CoA = N-acetyl-L-methionine sulfone + CoA + H(+)</text>
        <dbReference type="Rhea" id="RHEA:47656"/>
        <dbReference type="ChEBI" id="CHEBI:15378"/>
        <dbReference type="ChEBI" id="CHEBI:57287"/>
        <dbReference type="ChEBI" id="CHEBI:57288"/>
        <dbReference type="ChEBI" id="CHEBI:87824"/>
        <dbReference type="ChEBI" id="CHEBI:87825"/>
    </reaction>
</comment>
<gene>
    <name evidence="9" type="ORF">AYJ70_15325</name>
    <name evidence="8" type="ORF">F9Z43_18660</name>
</gene>
<dbReference type="PROSITE" id="PS51186">
    <property type="entry name" value="GNAT"/>
    <property type="match status" value="1"/>
</dbReference>
<dbReference type="FunFam" id="3.40.630.30:FF:000026">
    <property type="entry name" value="Phosphinothricin acetyltransferase"/>
    <property type="match status" value="1"/>
</dbReference>
<organism evidence="8 11">
    <name type="scientific">Pseudomonas monteilii</name>
    <dbReference type="NCBI Taxonomy" id="76759"/>
    <lineage>
        <taxon>Bacteria</taxon>
        <taxon>Pseudomonadati</taxon>
        <taxon>Pseudomonadota</taxon>
        <taxon>Gammaproteobacteria</taxon>
        <taxon>Pseudomonadales</taxon>
        <taxon>Pseudomonadaceae</taxon>
        <taxon>Pseudomonas</taxon>
    </lineage>
</organism>
<dbReference type="EMBL" id="WEIK01000017">
    <property type="protein sequence ID" value="MVF51291.1"/>
    <property type="molecule type" value="Genomic_DNA"/>
</dbReference>
<keyword evidence="1 8" id="KW-0808">Transferase</keyword>
<reference evidence="8 11" key="3">
    <citation type="submission" date="2019-10" db="EMBL/GenBank/DDBJ databases">
        <title>XDR Pseudomonas monteilii producing IMP-16 from LCR.</title>
        <authorList>
            <person name="Ballaben A."/>
            <person name="Doi Y."/>
        </authorList>
    </citation>
    <scope>NUCLEOTIDE SEQUENCE [LARGE SCALE GENOMIC DNA]</scope>
    <source>
        <strain evidence="8 11">597/14</strain>
    </source>
</reference>
<evidence type="ECO:0000259" key="7">
    <source>
        <dbReference type="PROSITE" id="PS51186"/>
    </source>
</evidence>
<protein>
    <recommendedName>
        <fullName evidence="5">L-methionine sulfoximine/L-methionine sulfone acetyltransferase</fullName>
    </recommendedName>
    <alternativeName>
        <fullName evidence="6">Methionine derivative detoxifier A</fullName>
    </alternativeName>
</protein>
<reference evidence="9" key="2">
    <citation type="submission" date="2016-02" db="EMBL/GenBank/DDBJ databases">
        <authorList>
            <person name="Kaur G."/>
            <person name="Nair G.R."/>
            <person name="Mayilraj S."/>
        </authorList>
    </citation>
    <scope>NUCLEOTIDE SEQUENCE</scope>
    <source>
        <strain evidence="9">CD10_2</strain>
    </source>
</reference>
<dbReference type="GO" id="GO:0016747">
    <property type="term" value="F:acyltransferase activity, transferring groups other than amino-acyl groups"/>
    <property type="evidence" value="ECO:0007669"/>
    <property type="project" value="InterPro"/>
</dbReference>
<dbReference type="PANTHER" id="PTHR43072:SF23">
    <property type="entry name" value="UPF0039 PROTEIN C11D3.02C"/>
    <property type="match status" value="1"/>
</dbReference>
<dbReference type="PANTHER" id="PTHR43072">
    <property type="entry name" value="N-ACETYLTRANSFERASE"/>
    <property type="match status" value="1"/>
</dbReference>
<dbReference type="Pfam" id="PF00583">
    <property type="entry name" value="Acetyltransf_1"/>
    <property type="match status" value="1"/>
</dbReference>
<evidence type="ECO:0000313" key="8">
    <source>
        <dbReference type="EMBL" id="MVF51291.1"/>
    </source>
</evidence>
<reference evidence="10" key="1">
    <citation type="submission" date="2016-02" db="EMBL/GenBank/DDBJ databases">
        <title>Dietzia cinnamea strain CD11_5 genome sequencing and assembly.</title>
        <authorList>
            <person name="Kaur G."/>
            <person name="Nair G.R."/>
            <person name="Mayilraj S."/>
        </authorList>
    </citation>
    <scope>NUCLEOTIDE SEQUENCE [LARGE SCALE GENOMIC DNA]</scope>
    <source>
        <strain evidence="10">CD10_2</strain>
    </source>
</reference>
<feature type="domain" description="N-acetyltransferase" evidence="7">
    <location>
        <begin position="3"/>
        <end position="161"/>
    </location>
</feature>
<comment type="caution">
    <text evidence="8">The sequence shown here is derived from an EMBL/GenBank/DDBJ whole genome shotgun (WGS) entry which is preliminary data.</text>
</comment>
<sequence length="174" mass="19626">MNNLVRCTEERHSAAILEIFNHAILTSTALYDYKHRTAESMIGWFEVKRRNDFPVVGVEDDAGKLLGFASYGTFRAWPASKYSVEHSVYIHHESRGKGLGKLLMQKLIDEAIARDVHTMIGGIDTTNRGSIILHERLGFVEAGVIKQAAFKFGQWLDLGFYQRILETPASPTED</sequence>
<dbReference type="Proteomes" id="UP000440965">
    <property type="component" value="Unassembled WGS sequence"/>
</dbReference>
<dbReference type="CDD" id="cd04301">
    <property type="entry name" value="NAT_SF"/>
    <property type="match status" value="1"/>
</dbReference>
<dbReference type="AlphaFoldDB" id="A0A3G2HI72"/>